<name>A0A813DCI8_POLGL</name>
<comment type="caution">
    <text evidence="2">The sequence shown here is derived from an EMBL/GenBank/DDBJ whole genome shotgun (WGS) entry which is preliminary data.</text>
</comment>
<evidence type="ECO:0000313" key="2">
    <source>
        <dbReference type="EMBL" id="CAE8584513.1"/>
    </source>
</evidence>
<dbReference type="EMBL" id="CAJNNV010001213">
    <property type="protein sequence ID" value="CAE8584513.1"/>
    <property type="molecule type" value="Genomic_DNA"/>
</dbReference>
<evidence type="ECO:0000256" key="1">
    <source>
        <dbReference type="SAM" id="Phobius"/>
    </source>
</evidence>
<evidence type="ECO:0000313" key="3">
    <source>
        <dbReference type="Proteomes" id="UP000654075"/>
    </source>
</evidence>
<keyword evidence="1" id="KW-1133">Transmembrane helix</keyword>
<keyword evidence="1" id="KW-0812">Transmembrane</keyword>
<feature type="non-terminal residue" evidence="2">
    <location>
        <position position="1"/>
    </location>
</feature>
<sequence length="58" mass="6460">ARRLVLGSRSANGPDRRLQVAIHSFCFCASVLRLIYLAIEALLVHKVSPEGWTVLQNI</sequence>
<proteinExistence type="predicted"/>
<keyword evidence="3" id="KW-1185">Reference proteome</keyword>
<keyword evidence="1" id="KW-0472">Membrane</keyword>
<dbReference type="Proteomes" id="UP000654075">
    <property type="component" value="Unassembled WGS sequence"/>
</dbReference>
<accession>A0A813DCI8</accession>
<reference evidence="2" key="1">
    <citation type="submission" date="2021-02" db="EMBL/GenBank/DDBJ databases">
        <authorList>
            <person name="Dougan E. K."/>
            <person name="Rhodes N."/>
            <person name="Thang M."/>
            <person name="Chan C."/>
        </authorList>
    </citation>
    <scope>NUCLEOTIDE SEQUENCE</scope>
</reference>
<dbReference type="AlphaFoldDB" id="A0A813DCI8"/>
<protein>
    <submittedName>
        <fullName evidence="2">Uncharacterized protein</fullName>
    </submittedName>
</protein>
<feature type="non-terminal residue" evidence="2">
    <location>
        <position position="58"/>
    </location>
</feature>
<feature type="transmembrane region" description="Helical" evidence="1">
    <location>
        <begin position="20"/>
        <end position="39"/>
    </location>
</feature>
<gene>
    <name evidence="2" type="ORF">PGLA1383_LOCUS3444</name>
</gene>
<organism evidence="2 3">
    <name type="scientific">Polarella glacialis</name>
    <name type="common">Dinoflagellate</name>
    <dbReference type="NCBI Taxonomy" id="89957"/>
    <lineage>
        <taxon>Eukaryota</taxon>
        <taxon>Sar</taxon>
        <taxon>Alveolata</taxon>
        <taxon>Dinophyceae</taxon>
        <taxon>Suessiales</taxon>
        <taxon>Suessiaceae</taxon>
        <taxon>Polarella</taxon>
    </lineage>
</organism>